<keyword evidence="2" id="KW-0695">RNA-directed DNA polymerase</keyword>
<dbReference type="Pfam" id="PF00078">
    <property type="entry name" value="RVT_1"/>
    <property type="match status" value="1"/>
</dbReference>
<gene>
    <name evidence="2" type="ORF">ABS768_04435</name>
</gene>
<dbReference type="PROSITE" id="PS50878">
    <property type="entry name" value="RT_POL"/>
    <property type="match status" value="1"/>
</dbReference>
<evidence type="ECO:0000313" key="3">
    <source>
        <dbReference type="Proteomes" id="UP001629059"/>
    </source>
</evidence>
<protein>
    <submittedName>
        <fullName evidence="2">Reverse transcriptase domain-containing protein</fullName>
    </submittedName>
</protein>
<dbReference type="InterPro" id="IPR000477">
    <property type="entry name" value="RT_dom"/>
</dbReference>
<dbReference type="SUPFAM" id="SSF56672">
    <property type="entry name" value="DNA/RNA polymerases"/>
    <property type="match status" value="1"/>
</dbReference>
<proteinExistence type="predicted"/>
<dbReference type="EMBL" id="JBELQB010000003">
    <property type="protein sequence ID" value="MFL9836733.1"/>
    <property type="molecule type" value="Genomic_DNA"/>
</dbReference>
<organism evidence="2 3">
    <name type="scientific">Flavobacterium rhizophilum</name>
    <dbReference type="NCBI Taxonomy" id="3163296"/>
    <lineage>
        <taxon>Bacteria</taxon>
        <taxon>Pseudomonadati</taxon>
        <taxon>Bacteroidota</taxon>
        <taxon>Flavobacteriia</taxon>
        <taxon>Flavobacteriales</taxon>
        <taxon>Flavobacteriaceae</taxon>
        <taxon>Flavobacterium</taxon>
    </lineage>
</organism>
<dbReference type="InterPro" id="IPR043502">
    <property type="entry name" value="DNA/RNA_pol_sf"/>
</dbReference>
<name>A0ABW8YC09_9FLAO</name>
<keyword evidence="3" id="KW-1185">Reference proteome</keyword>
<evidence type="ECO:0000313" key="2">
    <source>
        <dbReference type="EMBL" id="MFL9836733.1"/>
    </source>
</evidence>
<keyword evidence="2" id="KW-0548">Nucleotidyltransferase</keyword>
<feature type="domain" description="Reverse transcriptase" evidence="1">
    <location>
        <begin position="87"/>
        <end position="398"/>
    </location>
</feature>
<dbReference type="GO" id="GO:0003964">
    <property type="term" value="F:RNA-directed DNA polymerase activity"/>
    <property type="evidence" value="ECO:0007669"/>
    <property type="project" value="UniProtKB-KW"/>
</dbReference>
<sequence>MVRPNWLKEKGYIHLSRSLELGENWYEIVQKITNTKYISNYGFFPLIHTVISDRKFKKGSDKFTTSERKHTHYYQKTLHPVKNIKKRPLHYASHMDALVFSYYGTILKDKYEKLLSAEPLLNDAVIAYRKIETFFGSNVGKSNIHFAKECFDEIKKRTKEGEEVAVLAVDLKSFFSSLDHKTLKLAWNKILMTKELPLDHYKVYRACTNFKYVLLDDLRKKNKRKKGRKGHFDESKLAEIRKKKGFRCFYESNEDFRFNIKEGNLPIYGNPFHKKLDNGKKVNVGIPQGLPISAVLANIYLYDFDLEVINRWVKTHNIFYRRYSDDIFIICNKELCETIEKDIDLLVDKYYVRISKDKTEKFIFKNKLYNSTTRLECFKVTNEGELVSSSMSYLGFEFRGYHVGIKSTNLSKYYRKIVSSVKRKANRTARLLDQNPKAKNAIFKNQVKKIYSLPVKFKDGDLTEKKIKRNKRYRLVLNDRGFYEFKFLDRNSRKQANFHSYIKRCCVEFETDSFEKQIKKSKHVTNIAINKYLNKVND</sequence>
<dbReference type="Proteomes" id="UP001629059">
    <property type="component" value="Unassembled WGS sequence"/>
</dbReference>
<dbReference type="RefSeq" id="WP_408073762.1">
    <property type="nucleotide sequence ID" value="NZ_JBELQB010000003.1"/>
</dbReference>
<evidence type="ECO:0000259" key="1">
    <source>
        <dbReference type="PROSITE" id="PS50878"/>
    </source>
</evidence>
<reference evidence="2 3" key="1">
    <citation type="submission" date="2024-06" db="EMBL/GenBank/DDBJ databases">
        <authorList>
            <person name="Kaempfer P."/>
            <person name="Viver T."/>
        </authorList>
    </citation>
    <scope>NUCLEOTIDE SEQUENCE [LARGE SCALE GENOMIC DNA]</scope>
    <source>
        <strain evidence="2 3">ST-75</strain>
    </source>
</reference>
<comment type="caution">
    <text evidence="2">The sequence shown here is derived from an EMBL/GenBank/DDBJ whole genome shotgun (WGS) entry which is preliminary data.</text>
</comment>
<keyword evidence="2" id="KW-0808">Transferase</keyword>
<accession>A0ABW8YC09</accession>